<dbReference type="OrthoDB" id="9905485at2"/>
<feature type="signal peptide" evidence="1">
    <location>
        <begin position="1"/>
        <end position="23"/>
    </location>
</feature>
<evidence type="ECO:0000256" key="1">
    <source>
        <dbReference type="SAM" id="SignalP"/>
    </source>
</evidence>
<dbReference type="Proteomes" id="UP000216943">
    <property type="component" value="Unassembled WGS sequence"/>
</dbReference>
<name>A0A269TI65_9BACT</name>
<keyword evidence="1" id="KW-0732">Signal</keyword>
<evidence type="ECO:0000313" key="2">
    <source>
        <dbReference type="EMBL" id="PAK21087.1"/>
    </source>
</evidence>
<dbReference type="AlphaFoldDB" id="A0A269TI65"/>
<feature type="chain" id="PRO_5013035145" description="Lipoprotein associated domain-containing protein" evidence="1">
    <location>
        <begin position="24"/>
        <end position="680"/>
    </location>
</feature>
<reference evidence="3" key="1">
    <citation type="submission" date="2017-08" db="EMBL/GenBank/DDBJ databases">
        <authorList>
            <person name="Alvarez-Ponce D."/>
            <person name="Weitzman C.L."/>
            <person name="Tillett R.L."/>
            <person name="Sandmeier F.C."/>
            <person name="Tracy C.R."/>
        </authorList>
    </citation>
    <scope>NUCLEOTIDE SEQUENCE [LARGE SCALE GENOMIC DNA]</scope>
    <source>
        <strain evidence="3">723</strain>
    </source>
</reference>
<protein>
    <recommendedName>
        <fullName evidence="4">Lipoprotein associated domain-containing protein</fullName>
    </recommendedName>
</protein>
<gene>
    <name evidence="2" type="ORF">CJJ23_03755</name>
</gene>
<evidence type="ECO:0000313" key="3">
    <source>
        <dbReference type="Proteomes" id="UP000216943"/>
    </source>
</evidence>
<dbReference type="PROSITE" id="PS51257">
    <property type="entry name" value="PROKAR_LIPOPROTEIN"/>
    <property type="match status" value="1"/>
</dbReference>
<sequence length="680" mass="75318">MRKKFKKNIWLILASLGAVSVVATTIACTQTPGGDTKTPEDPPKTADEKELEEVKTALGAKSWGLTGKTAFAKTFKQLETEFSSYKSEVKATDQDMVKKLLSDNFGKEFTNALKTVTLTKVTLESSGKTTATMKLILKKSDATLSNVEAKLINLKAPQTSLEKIKENLEKEVFALRYLVQGQNGNLIDIPNPELNLASEQIEIFKQVLKSPTEQGGGEAFSDYLALGLPTKFKSEIKTAKLVNVTFEADDDKGIITISATLKDTGQTSVPVTIKISNLAKTASLDDLKKLVKLLENKSFEAPKPRQFAAPTPEFPRKFNIQNVSTLSDFKTYFESLKNHNLLLLKELIDEPEAKSTSSVAYKELVKFLNVFELSPKTFVSAKQVSDEQSKSTTITLTLKTSKDAPDSEMLTASFKLVNFDDVEKVKKLDDTIKKLEAKDWQVDASVETQKNDRQRQLSFVRYNLSAKLADITSGESKKTIADVFKELLVAEFDTLLENLEVVTLDNNFNNRDLTTWTIGLLVTYPDLKTTKLAKINITNLTKDVDTTSEVELKKVTDKINGQHVISKLAKAEGNRPKSTAAQAASFLNQGFERRQLQLISLIFFADLDQTTSTITKEQLKDYNDALVSLLVQPSVGFKTFKATAKGKTVEMKFTIHGAPKNGKPGITSEELTVTYEGFES</sequence>
<accession>A0A269TI65</accession>
<dbReference type="RefSeq" id="WP_095335024.1">
    <property type="nucleotide sequence ID" value="NZ_NQNY01000013.1"/>
</dbReference>
<proteinExistence type="predicted"/>
<dbReference type="EMBL" id="NQNY01000013">
    <property type="protein sequence ID" value="PAK21087.1"/>
    <property type="molecule type" value="Genomic_DNA"/>
</dbReference>
<organism evidence="2 3">
    <name type="scientific">Mycoplasmopsis agassizii</name>
    <dbReference type="NCBI Taxonomy" id="33922"/>
    <lineage>
        <taxon>Bacteria</taxon>
        <taxon>Bacillati</taxon>
        <taxon>Mycoplasmatota</taxon>
        <taxon>Mycoplasmoidales</taxon>
        <taxon>Metamycoplasmataceae</taxon>
        <taxon>Mycoplasmopsis</taxon>
    </lineage>
</organism>
<evidence type="ECO:0008006" key="4">
    <source>
        <dbReference type="Google" id="ProtNLM"/>
    </source>
</evidence>
<comment type="caution">
    <text evidence="2">The sequence shown here is derived from an EMBL/GenBank/DDBJ whole genome shotgun (WGS) entry which is preliminary data.</text>
</comment>